<proteinExistence type="predicted"/>
<gene>
    <name evidence="1" type="ORF">GMARGA_LOCUS25307</name>
</gene>
<name>A0ABN7W1U2_GIGMA</name>
<protein>
    <submittedName>
        <fullName evidence="1">28092_t:CDS:1</fullName>
    </submittedName>
</protein>
<evidence type="ECO:0000313" key="1">
    <source>
        <dbReference type="EMBL" id="CAG8811299.1"/>
    </source>
</evidence>
<comment type="caution">
    <text evidence="1">The sequence shown here is derived from an EMBL/GenBank/DDBJ whole genome shotgun (WGS) entry which is preliminary data.</text>
</comment>
<sequence length="65" mass="7086">MPWILASLNHCYSQIDITTWNVVGETTNAAEFAYADINCEEKGLNLMNATGRDNGPIAKAAQSIK</sequence>
<accession>A0ABN7W1U2</accession>
<dbReference type="Proteomes" id="UP000789901">
    <property type="component" value="Unassembled WGS sequence"/>
</dbReference>
<dbReference type="EMBL" id="CAJVQB010027856">
    <property type="protein sequence ID" value="CAG8811299.1"/>
    <property type="molecule type" value="Genomic_DNA"/>
</dbReference>
<keyword evidence="2" id="KW-1185">Reference proteome</keyword>
<organism evidence="1 2">
    <name type="scientific">Gigaspora margarita</name>
    <dbReference type="NCBI Taxonomy" id="4874"/>
    <lineage>
        <taxon>Eukaryota</taxon>
        <taxon>Fungi</taxon>
        <taxon>Fungi incertae sedis</taxon>
        <taxon>Mucoromycota</taxon>
        <taxon>Glomeromycotina</taxon>
        <taxon>Glomeromycetes</taxon>
        <taxon>Diversisporales</taxon>
        <taxon>Gigasporaceae</taxon>
        <taxon>Gigaspora</taxon>
    </lineage>
</organism>
<evidence type="ECO:0000313" key="2">
    <source>
        <dbReference type="Proteomes" id="UP000789901"/>
    </source>
</evidence>
<reference evidence="1 2" key="1">
    <citation type="submission" date="2021-06" db="EMBL/GenBank/DDBJ databases">
        <authorList>
            <person name="Kallberg Y."/>
            <person name="Tangrot J."/>
            <person name="Rosling A."/>
        </authorList>
    </citation>
    <scope>NUCLEOTIDE SEQUENCE [LARGE SCALE GENOMIC DNA]</scope>
    <source>
        <strain evidence="1 2">120-4 pot B 10/14</strain>
    </source>
</reference>